<accession>A0ABW9MCY5</accession>
<name>A0ABW9MCY5_9FIRM</name>
<evidence type="ECO:0000313" key="5">
    <source>
        <dbReference type="EMBL" id="MFO3666833.1"/>
    </source>
</evidence>
<dbReference type="InterPro" id="IPR050857">
    <property type="entry name" value="D-2-hydroxyacid_DH"/>
</dbReference>
<dbReference type="InterPro" id="IPR006140">
    <property type="entry name" value="D-isomer_DH_NAD-bd"/>
</dbReference>
<evidence type="ECO:0000259" key="4">
    <source>
        <dbReference type="Pfam" id="PF02826"/>
    </source>
</evidence>
<proteinExistence type="inferred from homology"/>
<evidence type="ECO:0000256" key="2">
    <source>
        <dbReference type="ARBA" id="ARBA00023002"/>
    </source>
</evidence>
<comment type="caution">
    <text evidence="5">The sequence shown here is derived from an EMBL/GenBank/DDBJ whole genome shotgun (WGS) entry which is preliminary data.</text>
</comment>
<evidence type="ECO:0000313" key="6">
    <source>
        <dbReference type="Proteomes" id="UP001637994"/>
    </source>
</evidence>
<dbReference type="SUPFAM" id="SSF51735">
    <property type="entry name" value="NAD(P)-binding Rossmann-fold domains"/>
    <property type="match status" value="1"/>
</dbReference>
<sequence>MKKCLIYADLFITAEMMKEGFKPLEDCGYELDIKKWYHDSLEDLQDDNIILEHKGSEAVDLPANLKENLEDYEIIITQFAPIGKEIIDKAKNLKILGVLRAGTENICKEYAESKGIRVFNTMGRSNISVSEYTVGMMIAESRNISRSNYSLKNGFWRKEYPNGVLPLSIRSSVIGLIGFGSIGRQVANLLKSFGSKIIVYDKYLDNIEGYEQVSKDELLRRADIISMHARLTAETKNLLDYEDFDKMKKSAIVINTARSGLINEKALVDALKNKKISSAAVDVYDVEPLPKDHPYMSLDNITITSHIAGSTLDNFKNSPDILVKDILKEINE</sequence>
<dbReference type="InterPro" id="IPR036291">
    <property type="entry name" value="NAD(P)-bd_dom_sf"/>
</dbReference>
<reference evidence="5 6" key="1">
    <citation type="journal article" date="2025" name="Anaerobe">
        <title>Description of Anaerococcus kampingiae sp. nov., Anaerococcus groningensis sp. nov., Anaerococcus martiniensis sp. nov., and Anaerococcus cruorum sp. nov., isolated from human clinical specimens.</title>
        <authorList>
            <person name="Boiten K.E."/>
            <person name="Meijer J."/>
            <person name="van Wezel E.M."/>
            <person name="Veloo A.C.M."/>
        </authorList>
    </citation>
    <scope>NUCLEOTIDE SEQUENCE [LARGE SCALE GENOMIC DNA]</scope>
    <source>
        <strain evidence="5 6">ENR0874</strain>
    </source>
</reference>
<dbReference type="Gene3D" id="3.40.50.720">
    <property type="entry name" value="NAD(P)-binding Rossmann-like Domain"/>
    <property type="match status" value="2"/>
</dbReference>
<dbReference type="EMBL" id="JBGMEF010000017">
    <property type="protein sequence ID" value="MFO3666833.1"/>
    <property type="molecule type" value="Genomic_DNA"/>
</dbReference>
<keyword evidence="6" id="KW-1185">Reference proteome</keyword>
<dbReference type="Pfam" id="PF02826">
    <property type="entry name" value="2-Hacid_dh_C"/>
    <property type="match status" value="1"/>
</dbReference>
<keyword evidence="2" id="KW-0560">Oxidoreductase</keyword>
<dbReference type="PANTHER" id="PTHR42789">
    <property type="entry name" value="D-ISOMER SPECIFIC 2-HYDROXYACID DEHYDROGENASE FAMILY PROTEIN (AFU_ORTHOLOGUE AFUA_6G10090)"/>
    <property type="match status" value="1"/>
</dbReference>
<dbReference type="RefSeq" id="WP_410035397.1">
    <property type="nucleotide sequence ID" value="NZ_JBGMEF010000017.1"/>
</dbReference>
<dbReference type="Proteomes" id="UP001637994">
    <property type="component" value="Unassembled WGS sequence"/>
</dbReference>
<keyword evidence="3" id="KW-0520">NAD</keyword>
<dbReference type="SUPFAM" id="SSF52283">
    <property type="entry name" value="Formate/glycerate dehydrogenase catalytic domain-like"/>
    <property type="match status" value="1"/>
</dbReference>
<feature type="domain" description="D-isomer specific 2-hydroxyacid dehydrogenase NAD-binding" evidence="4">
    <location>
        <begin position="134"/>
        <end position="308"/>
    </location>
</feature>
<dbReference type="PANTHER" id="PTHR42789:SF1">
    <property type="entry name" value="D-ISOMER SPECIFIC 2-HYDROXYACID DEHYDROGENASE FAMILY PROTEIN (AFU_ORTHOLOGUE AFUA_6G10090)"/>
    <property type="match status" value="1"/>
</dbReference>
<gene>
    <name evidence="5" type="ORF">ACCQ42_03505</name>
</gene>
<evidence type="ECO:0000256" key="1">
    <source>
        <dbReference type="ARBA" id="ARBA00005854"/>
    </source>
</evidence>
<comment type="similarity">
    <text evidence="1">Belongs to the D-isomer specific 2-hydroxyacid dehydrogenase family.</text>
</comment>
<organism evidence="5 6">
    <name type="scientific">Anaerococcus kampingae</name>
    <dbReference type="NCBI Taxonomy" id="3115614"/>
    <lineage>
        <taxon>Bacteria</taxon>
        <taxon>Bacillati</taxon>
        <taxon>Bacillota</taxon>
        <taxon>Tissierellia</taxon>
        <taxon>Tissierellales</taxon>
        <taxon>Peptoniphilaceae</taxon>
        <taxon>Anaerococcus</taxon>
    </lineage>
</organism>
<protein>
    <submittedName>
        <fullName evidence="5">2-hydroxyacid dehydrogenase</fullName>
    </submittedName>
</protein>
<evidence type="ECO:0000256" key="3">
    <source>
        <dbReference type="ARBA" id="ARBA00023027"/>
    </source>
</evidence>
<dbReference type="CDD" id="cd12171">
    <property type="entry name" value="2-Hacid_dh_10"/>
    <property type="match status" value="1"/>
</dbReference>